<keyword evidence="2" id="KW-1185">Reference proteome</keyword>
<gene>
    <name evidence="1" type="ORF">LX32DRAFT_73672</name>
</gene>
<evidence type="ECO:0000313" key="2">
    <source>
        <dbReference type="Proteomes" id="UP001232148"/>
    </source>
</evidence>
<dbReference type="AlphaFoldDB" id="A0AAD9HQQ4"/>
<evidence type="ECO:0000313" key="1">
    <source>
        <dbReference type="EMBL" id="KAK2033511.1"/>
    </source>
</evidence>
<comment type="caution">
    <text evidence="1">The sequence shown here is derived from an EMBL/GenBank/DDBJ whole genome shotgun (WGS) entry which is preliminary data.</text>
</comment>
<organism evidence="1 2">
    <name type="scientific">Colletotrichum zoysiae</name>
    <dbReference type="NCBI Taxonomy" id="1216348"/>
    <lineage>
        <taxon>Eukaryota</taxon>
        <taxon>Fungi</taxon>
        <taxon>Dikarya</taxon>
        <taxon>Ascomycota</taxon>
        <taxon>Pezizomycotina</taxon>
        <taxon>Sordariomycetes</taxon>
        <taxon>Hypocreomycetidae</taxon>
        <taxon>Glomerellales</taxon>
        <taxon>Glomerellaceae</taxon>
        <taxon>Colletotrichum</taxon>
        <taxon>Colletotrichum graminicola species complex</taxon>
    </lineage>
</organism>
<name>A0AAD9HQQ4_9PEZI</name>
<dbReference type="Proteomes" id="UP001232148">
    <property type="component" value="Unassembled WGS sequence"/>
</dbReference>
<sequence length="194" mass="21601">MLRAKREEDTEAGLVRDVHDGCAHSTHTPVTRSLGEIWRELRRGRRQARNSPPFIDTGSVCCPGRKHSLRPSTCAVLCCAVLRCIRLALLCFALLCSALLSLPDSSPTGSAVATPHMHRQLSLQSSLGPSLIFPEWFMPSIRRRSTGTWSTPRQTIDGPLSSARGRLFRHTMSHWLGPPRRRMPPHFTCSVADI</sequence>
<dbReference type="EMBL" id="MU842821">
    <property type="protein sequence ID" value="KAK2033511.1"/>
    <property type="molecule type" value="Genomic_DNA"/>
</dbReference>
<protein>
    <submittedName>
        <fullName evidence="1">Uncharacterized protein</fullName>
    </submittedName>
</protein>
<reference evidence="1" key="1">
    <citation type="submission" date="2021-06" db="EMBL/GenBank/DDBJ databases">
        <title>Comparative genomics, transcriptomics and evolutionary studies reveal genomic signatures of adaptation to plant cell wall in hemibiotrophic fungi.</title>
        <authorList>
            <consortium name="DOE Joint Genome Institute"/>
            <person name="Baroncelli R."/>
            <person name="Diaz J.F."/>
            <person name="Benocci T."/>
            <person name="Peng M."/>
            <person name="Battaglia E."/>
            <person name="Haridas S."/>
            <person name="Andreopoulos W."/>
            <person name="Labutti K."/>
            <person name="Pangilinan J."/>
            <person name="Floch G.L."/>
            <person name="Makela M.R."/>
            <person name="Henrissat B."/>
            <person name="Grigoriev I.V."/>
            <person name="Crouch J.A."/>
            <person name="De Vries R.P."/>
            <person name="Sukno S.A."/>
            <person name="Thon M.R."/>
        </authorList>
    </citation>
    <scope>NUCLEOTIDE SEQUENCE</scope>
    <source>
        <strain evidence="1">MAFF235873</strain>
    </source>
</reference>
<accession>A0AAD9HQQ4</accession>
<proteinExistence type="predicted"/>